<dbReference type="SUPFAM" id="SSF48452">
    <property type="entry name" value="TPR-like"/>
    <property type="match status" value="1"/>
</dbReference>
<dbReference type="InterPro" id="IPR018060">
    <property type="entry name" value="HTH_AraC"/>
</dbReference>
<dbReference type="SUPFAM" id="SSF46689">
    <property type="entry name" value="Homeodomain-like"/>
    <property type="match status" value="1"/>
</dbReference>
<keyword evidence="4" id="KW-1133">Transmembrane helix</keyword>
<dbReference type="InterPro" id="IPR011990">
    <property type="entry name" value="TPR-like_helical_dom_sf"/>
</dbReference>
<dbReference type="AlphaFoldDB" id="A0A4R8IKQ0"/>
<name>A0A4R8IKQ0_9FLAO</name>
<evidence type="ECO:0000256" key="1">
    <source>
        <dbReference type="ARBA" id="ARBA00023015"/>
    </source>
</evidence>
<evidence type="ECO:0000259" key="5">
    <source>
        <dbReference type="PROSITE" id="PS01124"/>
    </source>
</evidence>
<protein>
    <submittedName>
        <fullName evidence="6">Tetratricopeptide repeat protein</fullName>
    </submittedName>
</protein>
<dbReference type="Pfam" id="PF13424">
    <property type="entry name" value="TPR_12"/>
    <property type="match status" value="1"/>
</dbReference>
<evidence type="ECO:0000313" key="7">
    <source>
        <dbReference type="Proteomes" id="UP000295313"/>
    </source>
</evidence>
<dbReference type="SMART" id="SM00342">
    <property type="entry name" value="HTH_ARAC"/>
    <property type="match status" value="1"/>
</dbReference>
<dbReference type="OrthoDB" id="5295174at2"/>
<proteinExistence type="predicted"/>
<sequence length="540" mass="63289">MEYFIKIHFSNFQTTLSSLNISYYNRNSRTLMAILLTFSFSYFSAQSNSDKEIAALYKYETQPTPTQRLKIGFKALRIAKDADNDDEIKRSLVTISSAYYELGKHSEAFRYAKMMDSETGSDRFLSKIYIARVKCFLYEDLGMVDKAKQEINSAFQQASKLENKNTDDYYELMGLLWRDKSVFYTDIDSILKYDQKNLDEFLKFKKTYKGSKNLSMPYNNVGYDYLQKEDFPRALEHYKKAEYYALKVNDEFNYAFVCQSYGEYYQSIGKTELALEYYKKCLKIAQKFNDYKLALAATDYIRQIYLREGDKENRIKYDQLFTELNTKINSNNKKEINDLVTIIEKEKDQELQNSNSSKYLIIGGLVLIALLITLYAFYQYRKGKNDYQKFNNIIQDLESKSALELKNEEKPDTVEKTVVASSISDEKESELVKKLNNFEKKEQFLSSDLSLSSLASTFNTNVNYLSKIIKTHRNHNFSSYTNELRINYITEKLRTNPEYLNYKIAYLSEECGFSSYSSFVSIFKQQTGLTPSKFIEYLSK</sequence>
<dbReference type="EMBL" id="SOEO01000001">
    <property type="protein sequence ID" value="TDX87249.1"/>
    <property type="molecule type" value="Genomic_DNA"/>
</dbReference>
<evidence type="ECO:0000256" key="4">
    <source>
        <dbReference type="SAM" id="Phobius"/>
    </source>
</evidence>
<dbReference type="Gene3D" id="1.10.10.60">
    <property type="entry name" value="Homeodomain-like"/>
    <property type="match status" value="2"/>
</dbReference>
<comment type="caution">
    <text evidence="6">The sequence shown here is derived from an EMBL/GenBank/DDBJ whole genome shotgun (WGS) entry which is preliminary data.</text>
</comment>
<dbReference type="Gene3D" id="1.25.40.10">
    <property type="entry name" value="Tetratricopeptide repeat domain"/>
    <property type="match status" value="2"/>
</dbReference>
<evidence type="ECO:0000256" key="2">
    <source>
        <dbReference type="ARBA" id="ARBA00023125"/>
    </source>
</evidence>
<feature type="domain" description="HTH araC/xylS-type" evidence="5">
    <location>
        <begin position="429"/>
        <end position="537"/>
    </location>
</feature>
<organism evidence="6 7">
    <name type="scientific">Epilithonimonas xixisoli</name>
    <dbReference type="NCBI Taxonomy" id="1476462"/>
    <lineage>
        <taxon>Bacteria</taxon>
        <taxon>Pseudomonadati</taxon>
        <taxon>Bacteroidota</taxon>
        <taxon>Flavobacteriia</taxon>
        <taxon>Flavobacteriales</taxon>
        <taxon>Weeksellaceae</taxon>
        <taxon>Chryseobacterium group</taxon>
        <taxon>Epilithonimonas</taxon>
    </lineage>
</organism>
<dbReference type="InterPro" id="IPR009057">
    <property type="entry name" value="Homeodomain-like_sf"/>
</dbReference>
<keyword evidence="4" id="KW-0472">Membrane</keyword>
<dbReference type="InterPro" id="IPR019734">
    <property type="entry name" value="TPR_rpt"/>
</dbReference>
<evidence type="ECO:0000313" key="6">
    <source>
        <dbReference type="EMBL" id="TDX87249.1"/>
    </source>
</evidence>
<dbReference type="PANTHER" id="PTHR43280:SF34">
    <property type="entry name" value="ARAC-FAMILY TRANSCRIPTIONAL REGULATOR"/>
    <property type="match status" value="1"/>
</dbReference>
<gene>
    <name evidence="6" type="ORF">B0I22_1437</name>
</gene>
<accession>A0A4R8IKQ0</accession>
<dbReference type="Pfam" id="PF12833">
    <property type="entry name" value="HTH_18"/>
    <property type="match status" value="1"/>
</dbReference>
<keyword evidence="7" id="KW-1185">Reference proteome</keyword>
<evidence type="ECO:0000256" key="3">
    <source>
        <dbReference type="ARBA" id="ARBA00023163"/>
    </source>
</evidence>
<dbReference type="SMART" id="SM00028">
    <property type="entry name" value="TPR"/>
    <property type="match status" value="2"/>
</dbReference>
<keyword evidence="3" id="KW-0804">Transcription</keyword>
<dbReference type="PROSITE" id="PS01124">
    <property type="entry name" value="HTH_ARAC_FAMILY_2"/>
    <property type="match status" value="1"/>
</dbReference>
<feature type="transmembrane region" description="Helical" evidence="4">
    <location>
        <begin position="359"/>
        <end position="378"/>
    </location>
</feature>
<keyword evidence="1" id="KW-0805">Transcription regulation</keyword>
<dbReference type="GO" id="GO:0003700">
    <property type="term" value="F:DNA-binding transcription factor activity"/>
    <property type="evidence" value="ECO:0007669"/>
    <property type="project" value="InterPro"/>
</dbReference>
<dbReference type="Proteomes" id="UP000295313">
    <property type="component" value="Unassembled WGS sequence"/>
</dbReference>
<dbReference type="GO" id="GO:0043565">
    <property type="term" value="F:sequence-specific DNA binding"/>
    <property type="evidence" value="ECO:0007669"/>
    <property type="project" value="InterPro"/>
</dbReference>
<reference evidence="6 7" key="1">
    <citation type="submission" date="2019-03" db="EMBL/GenBank/DDBJ databases">
        <title>Genomic Encyclopedia of Type Strains, Phase III (KMG-III): the genomes of soil and plant-associated and newly described type strains.</title>
        <authorList>
            <person name="Whitman W."/>
        </authorList>
    </citation>
    <scope>NUCLEOTIDE SEQUENCE [LARGE SCALE GENOMIC DNA]</scope>
    <source>
        <strain evidence="6 7">CGMCC 1.12802</strain>
    </source>
</reference>
<keyword evidence="2" id="KW-0238">DNA-binding</keyword>
<dbReference type="PANTHER" id="PTHR43280">
    <property type="entry name" value="ARAC-FAMILY TRANSCRIPTIONAL REGULATOR"/>
    <property type="match status" value="1"/>
</dbReference>
<keyword evidence="4" id="KW-0812">Transmembrane</keyword>